<organism evidence="10 11">
    <name type="scientific">Methanobrevibacter millerae</name>
    <dbReference type="NCBI Taxonomy" id="230361"/>
    <lineage>
        <taxon>Archaea</taxon>
        <taxon>Methanobacteriati</taxon>
        <taxon>Methanobacteriota</taxon>
        <taxon>Methanomada group</taxon>
        <taxon>Methanobacteria</taxon>
        <taxon>Methanobacteriales</taxon>
        <taxon>Methanobacteriaceae</taxon>
        <taxon>Methanobrevibacter</taxon>
    </lineage>
</organism>
<dbReference type="Proteomes" id="UP000713479">
    <property type="component" value="Unassembled WGS sequence"/>
</dbReference>
<evidence type="ECO:0000256" key="1">
    <source>
        <dbReference type="ARBA" id="ARBA00004196"/>
    </source>
</evidence>
<keyword evidence="5" id="KW-0732">Signal</keyword>
<dbReference type="NCBIfam" id="TIGR01376">
    <property type="entry name" value="POMP_repeat"/>
    <property type="match status" value="1"/>
</dbReference>
<feature type="domain" description="Immunoglobulin" evidence="9">
    <location>
        <begin position="4863"/>
        <end position="4944"/>
    </location>
</feature>
<dbReference type="Pfam" id="PF02415">
    <property type="entry name" value="Chlam_PMP"/>
    <property type="match status" value="3"/>
</dbReference>
<sequence length="5878" mass="624054">MDKFKIVLVCLILCLFLSLSSVAAADSDLNTTDKNLLSLNDVSANPLSSTNDDMVSVNENSESFTALKNLVTNGGDITLDKNYTYSSSDSLSNGITITKDVTITGNGNVIIDANSKARIFNIQGATVTLRGITFTNGVSNYGGAILTDSSSTLIVDECSFEDNSATQGGAIRIGSTNSIIKNSTFYRNYASFTGNGYGGGAIEVYTTATNTLITNCSFEENHAATHGGAIEIKDNQKNVIIRDSYFGKNYAYGSGGSIFVEQSRYVDIINNTFEENYVTTNNPTNAYGGAIHFNNWVKNVNIINSSFLSNNAGRGGAIRMDGSENGFEYFYLYNLTFENNYAVYEGGGFSSNQASRYFYFENCSFINCTTGKSNANGGGMYLNSRYSQFKNITFINCSSQNGGSLDIKYDVGSTLSQITIINSSAQNGGAVRVFDTSSILSNVEIINSTATGLGGAIYWTGSYGTLYNINITNSSSKSNGGAIYWSGTNSYPIRDISIINSTAVNGGGIYINSQGNDIKNINLINCTATTDGGALYVNADHQTIDNGTIYGSDATKYGGALYVGSYNYIYFNNLIINASNAYNGGGLYYAGCIGSALYVTNCTFINNNASHNGGAVYYVVVDGFGDNPVVCRDYNKFDGKGVLENGRTSVTPEGADGSTYANHIKSSYFNNNNDYLLNVSSAADLNTIMGIVNISSPNDPNRNSYRIVINVTHEGAPVTQMILNTTASYDTYFNRIYEKFIINVRENLERSTEYDVSVGFEDNTYLYKEATATFTTLDIWNMGDFKYLQTLIDPLNDGDVLNLSRSFEFISREDYGDKVTYPDDYCMNITKSITINGNGYSINALGYSRIFNITANNVILNDIVFINGNSSGTYNDSVDKGGAIFWAGQNGIINNSAIVYNYAGSYGGGIYYNSSASDCTIDECLFSNNKAIKNGGAIDCNATKMRLYNTTFESNVAENGAALCREASATGGSGRNNTFRLNHADIAGAALAWIKAEKIYIDTYTFIDNTADFSGGAIYVGVGSANCTIFNSTFIGNNVTNFTGGHGGAIEWYAVDGNILNSTFINNNAYTGGALYVGSDSGNINITNSGFLRNNAITIGGAIDLTASSVAVNNTYFRENTASEGGAIFVGGTGENNFINSSYFTNNIATYGKGGAINWNASAGQIFNTNFTQNSAEYGGAVYIGGNSDNSQITNVTFTGNNATYNGGAIDWNATGGKLYNTTFISNYAGEYGAALCRESGATGGSGKNNTFRLNHADIAGAALAWMNVTGIHINYYRFYDNTANASGGAIYIGNGSDNCIIDNSIFKGNNITNLTGGHGGAIDVVADNASVINSNFTNNNAFYGGALFVGSNSGNTNITNSTFTKNNADIDGGAINLQASAVTLNDTRFYENTAVRNGGALYVGGQGTTNKIYDSKFDENMAGNDGGAIFWRAYAGHIADSNFTRNSANYGGAIYLNGVSSNTNITHVIFKSNNATKNGGAIDCDATHMNLTYTLFESNYAGEYGAALCRESGATSGFGEYNNFTSNHAGIAGAALAWMDVKNININHYIFTDNIADQSGGAIYATQHSDNFTINNCDFKGNNVTNATHGQGGAIDADSSENTIKNSNFTNNHAFDGGAIHIGGDSGHTNITNVTFTRNGAYHDGGAINLVASGVSLNDTRFYDNAAVRNGGAVYVGGQGSTNMIFDSIFDENEAGNRGGAIDWLAQKGNITFSNFTRNSAHDGGALYLNGESSESVLSHLIFEENVATGNGGAIDCNATLVNLTHTQFTSNRADYGAALARESGATGGFGINNTFTKNHAYVSGAALAWLGVSNIHINNYTFINNTADYSGAAIYVGPQSDNCIVDNSTFEDNYVSNAISGRGGAIDWVGNNGTIINTNFTRCISVNAGAVYVAEGSDNMTINNTAFTSCTSLTNGGALVLCGDNVTITYSNFISSDAKVDGGAIAGFNSDNANISYCYFKYNVASGHIDVDGTVYGEGGAIYWENSTNLGIYNSKFKHNEAHLSGGSISADNCNDSVVYNMTTDDETAFRNGGSIAWINSNNVNITDSYFYDSGANYCGGTIYLSNVYDINVKNSSINVTYSSWDYGGGMYVDGNVTIENVTFNDTHSDDDYGTALYFHSGNSTVVNCTFENAKNTILINKTAEVHLSKNNITSNKPTKNTMYLTDIDDEIVSNIVNYAIWNDGNLYLDKNNFDYVIYNNGTIWTKTTTKMLNNESYNVTWNEYFPFFANITDDNLNTIISVRSLNTTNDVYQDAGNHYVLPYNADTIQCIYQGNFHLLPIDEGLKNNKIYKGTLNVKMPVTVEIDVIDVTFDGVLINATLKPTIDSNYTIKGQNVTFLICDGDGNLVKNITVNITDIDERNIPNTEFTAWSVANATLPIMNLGAGTYTISANYSGDTYHFGSIAINTSTIHLRQSWIIVNIENITYGENIIALITTNSNGTVHFNLHGRKEVKDVTMEKGTDGNYTGRLEITVDEYLTTGDHDVGVVLEENAYYAYATNLTSFTIYKLNTTVNATPIKLIIDVGEKQTIIVIVNDTYAKKNATGFVNITVGGKTYYDKLNPKGEAQFDVFDLPEGEYNNIEVDYGGDDFFNGNSTKLSFRVGQTSNYNITVNVNDVKLGENATIYISLPTTVTKNLTVFVNNTKYENVSVNNGLAILNVNSTVLSSPGQYVVNVTYPGDNVYALKSNNGNKFNVTATDDWNLGLSVEAHTYGQNTVFTVILPSDIKNKRVNLTIDGQYHPVTIDNDGKGSLTLNNLSGGLHTVVANYTGDSRYLSKTNSTKFLINQAESNVALSQDADGNVIATVLPVNVTGSVTFYVGGRNYTVDLTGNTATLDKNNLTIGNNSVVVVYNGDINFTSSKNSTNFPIAKNTASVNVTATNVTYGDASEITVKVPVAQTGYVTITVNDTLVNVTVKIVNGEAKFNARGLDAGKYIVNVTYLGDDNYGVAQNHTYFNITKNNELAAEVIGQNVTVKDNASFVINITDDFNGKVNIAIGDVGYYDNITKALIAIDKLPAGIYTANVTFYGDNNYNNKSVEVKFEVSRVTPIINVTIDDVTYPNKSVAIVDVSDYANGTVDIAVGDKHFNKTISNGHVQIDLTGLSAGVKDALVNFTTSDDYNTNLTASVKFNIGKANSTVVITQDGQNVIATVSAGATGNVTFIINGKKYFKDVNDDGKAILENVLTNGNNTVVVIYSGDANFTSAFNATNNTVDLKDALVNVSATTVVYGNDSVITVKVPAAQKGYVRVVVNGTAIDVVLEIKEGTATFNASGLDVGRYEVNVTYLSDGIYGINQNSTFFNITKADLNASVIAQNVTVDVNISFIITILNDFKGNVSIEVDSVKYDGAVKTLIEMEKLLKGAKQATVTFYGDDNYNDLVLNPSFTVSVINPTINVTITDTTYPNNATATVKVSGKANGTIEIKVGDKTYSKEIADGEVVIELDGLGAGLKEANVTFTSADDYNSDVNTTYKFFISKAQSHIEINVTPSDLSAGDDAIINITVSCTGNPIVYIDDEVIDDKSLENNRIIIDKSKLTVGKHTVVVYYPGDDNYESSSDSYTFTVNKHKSMVNVTVKDTPYNEVAQITVQTPIAQTGYVTITVANKNYTAKLENGIAKFNVTGLNVDKYAVEVIYDGDENYTVQTNDTTFNVTQINLQPTVIGVNVTDAMNSTFIMVVPDDYSGQVTITVGGETYTGDAASIIQMAKLTVGEKEAHVVFADDKNYKGTELDVKFNVTAAEKQLPVTTVVNSTTVVVTVPENITGNVTVVLPNGTNKTVIVENGSAIITLENMTPGVNNITVIYTDGNNTITTNATITIPKHDTKMNVTVTEAKAGGNATVTVEIPVDATGNITVTIDGKTYTTDNITDGKAVITIENLTAGDKTLIVEYGGNANYTANYTLANFTVAPGKVDSDIIVIDHGNGTVVVVVGDNATGNVTIKVGDKEFNGTVVDGVAVVNVTNVTPGIHEVEVIYSGDDSHTNATVEANITAPKYDAGMNVTVGEAKEGEPIVITVEVPVGATGNVTVYVGGENHTGVIDPVTGKAVVTVDNVSDGDHTIAVEYTGDSNYSANYTVANMTVEKVKSDSEIIVVDHGNGTVVVVVGDNATGNVTVKVGDKEFNTTVVDGVAVVNITDVVPGNHTVEVIYSGDDSHTNATVEANITAPKYDAGMNVTVGEAKEGEPIVITVEVPVGATGNVTVYVGGENHTGVIDPVTGKAVVTVDNVSDGDHTIAVEYTGDSNYSANYTVANMTVEKVKSDSEIIVVDHGNGTVVVVVGDNATGNVTIKVGDKEFNGTVVDGTAVITVEDITPGVHDVEVIYSGDDSHTNATVGANITAPKYDAGMNVTVGEAKEGEPIVITVEVPVGATGNVTVYVGGENHTGVIDPVTGKAVVTVDNVSAGDHTIAVEYTGDSNYSGNYTVANMTVEKSKIDSDLTVVDYGNGTVVVVVGDNATGNVTIKVGDKEYNATVIDGKAVVTLDNITPGIHDVEVIYSGDDSHTNATVGANITAPRYDAGMNVTVGEAKEGEPIVITVELPVGATGNVTVYVGGENHTGVIDPVTGKAVVTVDNVSAGDHTIAVEYTGDSNYSGNYTVANMTVEKSKIDSDLTVVDYGNGTVVVVVGDNATGNVTIKVGDKEFNGTVVDGTAVITVEDITPGVHEVEVIYSGDDSHTNATVGANITAPRYDAGMNVTVGEAKEGEPIVITVELPVGATGNVTVYVGGENHTGVIDPVTGKAVVTVDNVSAGDHTIAVEYTGDSNYSGNYTVANMTVEKSKIDSDLTVVDYGNGTVVVVVGDNATGNVTIKVGDKEFNGTVVDGTAVITVEDITPGIHDVEVIYSGDDSHTNATVEANITAPKYDAGMNVTVGEAKEGEPIVITVEVPVGATGNVTVYVGGENHTGVIDPVTGKAVVTVDNVSAGDHTIAVEYTGDSNYSGNYTVANMTVEKSKIDSDLTVVDYGNGTVVVVVGDNATGNVTIKVGDKEFNGTVVDGTAVITVEDITPGIHDVEVIYSGDDSHTNATVEANITAPKYDAGMNVTVGEAKEGEPIVITVEVPVGATGNVTVYVGGENHTGVIDPVTGKAVVTVDNVSAGDHTIAVEYTGDSNYSGNYTVANMTVEKSKIDSDLTVVDYGNGTVVVVVGDNATGNVTIKVGDKEYNATVIDGKAVVTLDNVTPGIHDVEVIYSGDDAHTNATLNTTIDVSKGITPITVEVDSIHVGDNAIVKVTLAKDANGNVTIEIDGKTYTKEIVDGVAIFEIENLIAGEKSVFATYGGGDYYASAHASNQFNVSKVDSSLTVEVGDVKVGENVTVTVHVPKDATGQVLIDIDGVGYYVNVTDGVGTIQIPYLENGTYDMALTYVGDDKYLPSSNSDTFKVEKIASFVIPIANNIVVGENENIILTVPIDATGNVTVVIDNEEFNFNLNNGLLSAVYREGEKYSVAVSGGNGELVISGLPKGEYFVSVRYNGDYKYLPSENVTTFIVSKQNTPMNVIDQGNGTIEVILPSDAVGNVTVSDGLNNYTAEVINGTAVINLENTTPGKHEVVVKYDGNDEYSSNTTNIVVDIPKYDTPISVETANISVGETETVIVTLPEDATGTVTIEINGKEYTTTEIIAGKATFKVDGLAFGNKTVAVKYSGDNNYNDNYTTGQFVVSKVPSTIHAVGKDINVGTDEIITAFVPNDAHGRVLVNINDVGYYGDIINGKANIIIPELPSGIYTAEVIFEGDDKYLPSETQLRFTVSKVNTPISATGDEIPQGKDATVVVKVPSDATGTVTITIDNKQYTTEVKDGKAVFTVPGLVKGDYDVNASYSGDKKYDANDTITEVEVYFNETPAHPEDVNHHKMDNGRSSSLDSYATGNPIIALLLVLLAIGSTQIRRFKK</sequence>
<dbReference type="PANTHER" id="PTHR11319">
    <property type="entry name" value="G PROTEIN-COUPLED RECEPTOR-RELATED"/>
    <property type="match status" value="1"/>
</dbReference>
<comment type="caution">
    <text evidence="10">The sequence shown here is derived from an EMBL/GenBank/DDBJ whole genome shotgun (WGS) entry which is preliminary data.</text>
</comment>
<dbReference type="InterPro" id="IPR011050">
    <property type="entry name" value="Pectin_lyase_fold/virulence"/>
</dbReference>
<feature type="transmembrane region" description="Helical" evidence="8">
    <location>
        <begin position="5851"/>
        <end position="5869"/>
    </location>
</feature>
<feature type="domain" description="Immunoglobulin" evidence="9">
    <location>
        <begin position="4171"/>
        <end position="4247"/>
    </location>
</feature>
<evidence type="ECO:0000256" key="6">
    <source>
        <dbReference type="ARBA" id="ARBA00023136"/>
    </source>
</evidence>
<reference evidence="10" key="1">
    <citation type="submission" date="2019-04" db="EMBL/GenBank/DDBJ databases">
        <title>Evolution of Biomass-Degrading Anaerobic Consortia Revealed by Metagenomics.</title>
        <authorList>
            <person name="Peng X."/>
        </authorList>
    </citation>
    <scope>NUCLEOTIDE SEQUENCE</scope>
    <source>
        <strain evidence="10">SIG13</strain>
    </source>
</reference>
<evidence type="ECO:0000256" key="7">
    <source>
        <dbReference type="ARBA" id="ARBA00023237"/>
    </source>
</evidence>
<feature type="domain" description="Immunoglobulin" evidence="9">
    <location>
        <begin position="3826"/>
        <end position="3901"/>
    </location>
</feature>
<keyword evidence="7" id="KW-0998">Cell outer membrane</keyword>
<feature type="domain" description="Immunoglobulin" evidence="9">
    <location>
        <begin position="4517"/>
        <end position="4598"/>
    </location>
</feature>
<proteinExistence type="predicted"/>
<gene>
    <name evidence="10" type="ORF">E7Z74_00025</name>
</gene>
<evidence type="ECO:0000259" key="9">
    <source>
        <dbReference type="SMART" id="SM00409"/>
    </source>
</evidence>
<evidence type="ECO:0000256" key="5">
    <source>
        <dbReference type="ARBA" id="ARBA00022729"/>
    </source>
</evidence>
<dbReference type="SUPFAM" id="SSF51126">
    <property type="entry name" value="Pectin lyase-like"/>
    <property type="match status" value="9"/>
</dbReference>
<accession>A0A8T3VNI6</accession>
<dbReference type="InterPro" id="IPR013783">
    <property type="entry name" value="Ig-like_fold"/>
</dbReference>
<name>A0A8T3VNI6_9EURY</name>
<dbReference type="PANTHER" id="PTHR11319:SF35">
    <property type="entry name" value="OUTER MEMBRANE PROTEIN PMPC-RELATED"/>
    <property type="match status" value="1"/>
</dbReference>
<protein>
    <recommendedName>
        <fullName evidence="9">Immunoglobulin domain-containing protein</fullName>
    </recommendedName>
</protein>
<evidence type="ECO:0000256" key="4">
    <source>
        <dbReference type="ARBA" id="ARBA00022525"/>
    </source>
</evidence>
<dbReference type="Gene3D" id="2.60.40.10">
    <property type="entry name" value="Immunoglobulins"/>
    <property type="match status" value="15"/>
</dbReference>
<keyword evidence="8" id="KW-0812">Transmembrane</keyword>
<evidence type="ECO:0000256" key="2">
    <source>
        <dbReference type="ARBA" id="ARBA00004442"/>
    </source>
</evidence>
<feature type="domain" description="Immunoglobulin" evidence="9">
    <location>
        <begin position="5036"/>
        <end position="5117"/>
    </location>
</feature>
<evidence type="ECO:0000256" key="3">
    <source>
        <dbReference type="ARBA" id="ARBA00004613"/>
    </source>
</evidence>
<evidence type="ECO:0000256" key="8">
    <source>
        <dbReference type="SAM" id="Phobius"/>
    </source>
</evidence>
<comment type="subcellular location">
    <subcellularLocation>
        <location evidence="1">Cell envelope</location>
    </subcellularLocation>
    <subcellularLocation>
        <location evidence="2">Cell outer membrane</location>
    </subcellularLocation>
    <subcellularLocation>
        <location evidence="3">Secreted</location>
    </subcellularLocation>
</comment>
<keyword evidence="8" id="KW-1133">Transmembrane helix</keyword>
<dbReference type="InterPro" id="IPR006626">
    <property type="entry name" value="PbH1"/>
</dbReference>
<dbReference type="SMART" id="SM00710">
    <property type="entry name" value="PbH1"/>
    <property type="match status" value="45"/>
</dbReference>
<feature type="domain" description="Immunoglobulin" evidence="9">
    <location>
        <begin position="3998"/>
        <end position="4074"/>
    </location>
</feature>
<feature type="domain" description="Immunoglobulin" evidence="9">
    <location>
        <begin position="4690"/>
        <end position="4771"/>
    </location>
</feature>
<dbReference type="EMBL" id="SUTF01000001">
    <property type="protein sequence ID" value="MBE6509646.1"/>
    <property type="molecule type" value="Genomic_DNA"/>
</dbReference>
<keyword evidence="6 8" id="KW-0472">Membrane</keyword>
<feature type="domain" description="Immunoglobulin" evidence="9">
    <location>
        <begin position="4344"/>
        <end position="4425"/>
    </location>
</feature>
<evidence type="ECO:0000313" key="11">
    <source>
        <dbReference type="Proteomes" id="UP000713479"/>
    </source>
</evidence>
<evidence type="ECO:0000313" key="10">
    <source>
        <dbReference type="EMBL" id="MBE6509646.1"/>
    </source>
</evidence>
<dbReference type="InterPro" id="IPR003368">
    <property type="entry name" value="POMP_repeat"/>
</dbReference>
<dbReference type="InterPro" id="IPR003599">
    <property type="entry name" value="Ig_sub"/>
</dbReference>
<keyword evidence="4" id="KW-0964">Secreted</keyword>
<dbReference type="GO" id="GO:0005576">
    <property type="term" value="C:extracellular region"/>
    <property type="evidence" value="ECO:0007669"/>
    <property type="project" value="UniProtKB-SubCell"/>
</dbReference>
<dbReference type="SMART" id="SM00409">
    <property type="entry name" value="IG"/>
    <property type="match status" value="8"/>
</dbReference>